<comment type="caution">
    <text evidence="15">The sequence shown here is derived from an EMBL/GenBank/DDBJ whole genome shotgun (WGS) entry which is preliminary data.</text>
</comment>
<organism evidence="15 16">
    <name type="scientific">Tropicimonas omnivorans</name>
    <dbReference type="NCBI Taxonomy" id="3075590"/>
    <lineage>
        <taxon>Bacteria</taxon>
        <taxon>Pseudomonadati</taxon>
        <taxon>Pseudomonadota</taxon>
        <taxon>Alphaproteobacteria</taxon>
        <taxon>Rhodobacterales</taxon>
        <taxon>Roseobacteraceae</taxon>
        <taxon>Tropicimonas</taxon>
    </lineage>
</organism>
<accession>A0ABU3DKL3</accession>
<evidence type="ECO:0000256" key="12">
    <source>
        <dbReference type="ARBA" id="ARBA00037975"/>
    </source>
</evidence>
<evidence type="ECO:0000256" key="5">
    <source>
        <dbReference type="ARBA" id="ARBA00022617"/>
    </source>
</evidence>
<dbReference type="InterPro" id="IPR011577">
    <property type="entry name" value="Cyt_b561_bac/Ni-Hgenase"/>
</dbReference>
<keyword evidence="5" id="KW-0349">Heme</keyword>
<keyword evidence="4" id="KW-1003">Cell membrane</keyword>
<evidence type="ECO:0000259" key="14">
    <source>
        <dbReference type="Pfam" id="PF01292"/>
    </source>
</evidence>
<dbReference type="InterPro" id="IPR016174">
    <property type="entry name" value="Di-haem_cyt_TM"/>
</dbReference>
<keyword evidence="6 13" id="KW-0812">Transmembrane</keyword>
<evidence type="ECO:0000313" key="16">
    <source>
        <dbReference type="Proteomes" id="UP001265259"/>
    </source>
</evidence>
<keyword evidence="8" id="KW-0249">Electron transport</keyword>
<evidence type="ECO:0000256" key="7">
    <source>
        <dbReference type="ARBA" id="ARBA00022723"/>
    </source>
</evidence>
<dbReference type="PANTHER" id="PTHR30529">
    <property type="entry name" value="CYTOCHROME B561"/>
    <property type="match status" value="1"/>
</dbReference>
<comment type="similarity">
    <text evidence="12">Belongs to the cytochrome b561 family.</text>
</comment>
<proteinExistence type="inferred from homology"/>
<evidence type="ECO:0000256" key="8">
    <source>
        <dbReference type="ARBA" id="ARBA00022982"/>
    </source>
</evidence>
<evidence type="ECO:0000256" key="9">
    <source>
        <dbReference type="ARBA" id="ARBA00022989"/>
    </source>
</evidence>
<reference evidence="15 16" key="1">
    <citation type="submission" date="2023-09" db="EMBL/GenBank/DDBJ databases">
        <authorList>
            <person name="Rey-Velasco X."/>
        </authorList>
    </citation>
    <scope>NUCLEOTIDE SEQUENCE [LARGE SCALE GENOMIC DNA]</scope>
    <source>
        <strain evidence="15 16">F158</strain>
    </source>
</reference>
<keyword evidence="9 13" id="KW-1133">Transmembrane helix</keyword>
<evidence type="ECO:0000256" key="13">
    <source>
        <dbReference type="SAM" id="Phobius"/>
    </source>
</evidence>
<keyword evidence="7" id="KW-0479">Metal-binding</keyword>
<keyword evidence="11 13" id="KW-0472">Membrane</keyword>
<dbReference type="SUPFAM" id="SSF81342">
    <property type="entry name" value="Transmembrane di-heme cytochromes"/>
    <property type="match status" value="1"/>
</dbReference>
<dbReference type="EMBL" id="JAVRHL010000004">
    <property type="protein sequence ID" value="MDT0684259.1"/>
    <property type="molecule type" value="Genomic_DNA"/>
</dbReference>
<dbReference type="RefSeq" id="WP_311693584.1">
    <property type="nucleotide sequence ID" value="NZ_JAVRHL010000004.1"/>
</dbReference>
<evidence type="ECO:0000256" key="2">
    <source>
        <dbReference type="ARBA" id="ARBA00004651"/>
    </source>
</evidence>
<comment type="subcellular location">
    <subcellularLocation>
        <location evidence="2">Cell membrane</location>
        <topology evidence="2">Multi-pass membrane protein</topology>
    </subcellularLocation>
</comment>
<comment type="cofactor">
    <cofactor evidence="1">
        <name>heme b</name>
        <dbReference type="ChEBI" id="CHEBI:60344"/>
    </cofactor>
</comment>
<gene>
    <name evidence="15" type="ORF">RM543_16360</name>
</gene>
<dbReference type="InterPro" id="IPR052168">
    <property type="entry name" value="Cytochrome_b561_oxidase"/>
</dbReference>
<keyword evidence="3" id="KW-0813">Transport</keyword>
<evidence type="ECO:0000256" key="11">
    <source>
        <dbReference type="ARBA" id="ARBA00023136"/>
    </source>
</evidence>
<name>A0ABU3DKL3_9RHOB</name>
<keyword evidence="10" id="KW-0408">Iron</keyword>
<evidence type="ECO:0000256" key="3">
    <source>
        <dbReference type="ARBA" id="ARBA00022448"/>
    </source>
</evidence>
<evidence type="ECO:0000313" key="15">
    <source>
        <dbReference type="EMBL" id="MDT0684259.1"/>
    </source>
</evidence>
<keyword evidence="16" id="KW-1185">Reference proteome</keyword>
<dbReference type="Pfam" id="PF01292">
    <property type="entry name" value="Ni_hydr_CYTB"/>
    <property type="match status" value="1"/>
</dbReference>
<evidence type="ECO:0000256" key="1">
    <source>
        <dbReference type="ARBA" id="ARBA00001970"/>
    </source>
</evidence>
<feature type="transmembrane region" description="Helical" evidence="13">
    <location>
        <begin position="49"/>
        <end position="69"/>
    </location>
</feature>
<evidence type="ECO:0000256" key="10">
    <source>
        <dbReference type="ARBA" id="ARBA00023004"/>
    </source>
</evidence>
<dbReference type="Proteomes" id="UP001265259">
    <property type="component" value="Unassembled WGS sequence"/>
</dbReference>
<evidence type="ECO:0000256" key="6">
    <source>
        <dbReference type="ARBA" id="ARBA00022692"/>
    </source>
</evidence>
<evidence type="ECO:0000256" key="4">
    <source>
        <dbReference type="ARBA" id="ARBA00022475"/>
    </source>
</evidence>
<feature type="transmembrane region" description="Helical" evidence="13">
    <location>
        <begin position="133"/>
        <end position="150"/>
    </location>
</feature>
<feature type="transmembrane region" description="Helical" evidence="13">
    <location>
        <begin position="12"/>
        <end position="29"/>
    </location>
</feature>
<protein>
    <submittedName>
        <fullName evidence="15">Cytochrome b/b6 domain-containing protein</fullName>
    </submittedName>
</protein>
<feature type="domain" description="Cytochrome b561 bacterial/Ni-hydrogenase" evidence="14">
    <location>
        <begin position="8"/>
        <end position="162"/>
    </location>
</feature>
<sequence>MAGHPDHYSREQMVAHWMIVLFVLMQYMMGDDVARWFGGLLEGEATPSGLGPIYVHGFMGALIFIVMAFRLYERLTRGVPPAPTTEPRPIQFASRAVHWAFYVVLLALPVFGALAVFLQSGFVGWLHMLTTKLLLLLIVAHIGGAVWHLFRKSDKTTARMWRQDPPGRI</sequence>
<dbReference type="PANTHER" id="PTHR30529:SF3">
    <property type="entry name" value="CYTOCHROME B561 HOMOLOG 1"/>
    <property type="match status" value="1"/>
</dbReference>
<feature type="transmembrane region" description="Helical" evidence="13">
    <location>
        <begin position="99"/>
        <end position="127"/>
    </location>
</feature>